<reference evidence="1" key="2">
    <citation type="submission" date="2022-01" db="EMBL/GenBank/DDBJ databases">
        <authorList>
            <person name="Yamashiro T."/>
            <person name="Shiraishi A."/>
            <person name="Satake H."/>
            <person name="Nakayama K."/>
        </authorList>
    </citation>
    <scope>NUCLEOTIDE SEQUENCE</scope>
</reference>
<keyword evidence="2" id="KW-1185">Reference proteome</keyword>
<sequence>MHLISGVFYCIGGVIGRAIDKGIQDGMVNGIDHGKAGQGLAKVAAYNPVAEADYISAVSALYDVDFPLLAQLASHKDVSMSDIMDLLRWEGPAAETQEAVQLQPKYFLSSGNGYDHCFIHQFHPDQLVPPVFVANYKVSDVGPSTKVPSPPTIIFEKETLKTTPKHGASD</sequence>
<name>A0ABQ4YIY9_9ASTR</name>
<protein>
    <submittedName>
        <fullName evidence="1">Uncharacterized protein</fullName>
    </submittedName>
</protein>
<dbReference type="Proteomes" id="UP001151760">
    <property type="component" value="Unassembled WGS sequence"/>
</dbReference>
<dbReference type="EMBL" id="BQNB010010408">
    <property type="protein sequence ID" value="GJS76872.1"/>
    <property type="molecule type" value="Genomic_DNA"/>
</dbReference>
<gene>
    <name evidence="1" type="ORF">Tco_0726753</name>
</gene>
<comment type="caution">
    <text evidence="1">The sequence shown here is derived from an EMBL/GenBank/DDBJ whole genome shotgun (WGS) entry which is preliminary data.</text>
</comment>
<evidence type="ECO:0000313" key="1">
    <source>
        <dbReference type="EMBL" id="GJS76872.1"/>
    </source>
</evidence>
<reference evidence="1" key="1">
    <citation type="journal article" date="2022" name="Int. J. Mol. Sci.">
        <title>Draft Genome of Tanacetum Coccineum: Genomic Comparison of Closely Related Tanacetum-Family Plants.</title>
        <authorList>
            <person name="Yamashiro T."/>
            <person name="Shiraishi A."/>
            <person name="Nakayama K."/>
            <person name="Satake H."/>
        </authorList>
    </citation>
    <scope>NUCLEOTIDE SEQUENCE</scope>
</reference>
<accession>A0ABQ4YIY9</accession>
<organism evidence="1 2">
    <name type="scientific">Tanacetum coccineum</name>
    <dbReference type="NCBI Taxonomy" id="301880"/>
    <lineage>
        <taxon>Eukaryota</taxon>
        <taxon>Viridiplantae</taxon>
        <taxon>Streptophyta</taxon>
        <taxon>Embryophyta</taxon>
        <taxon>Tracheophyta</taxon>
        <taxon>Spermatophyta</taxon>
        <taxon>Magnoliopsida</taxon>
        <taxon>eudicotyledons</taxon>
        <taxon>Gunneridae</taxon>
        <taxon>Pentapetalae</taxon>
        <taxon>asterids</taxon>
        <taxon>campanulids</taxon>
        <taxon>Asterales</taxon>
        <taxon>Asteraceae</taxon>
        <taxon>Asteroideae</taxon>
        <taxon>Anthemideae</taxon>
        <taxon>Anthemidinae</taxon>
        <taxon>Tanacetum</taxon>
    </lineage>
</organism>
<proteinExistence type="predicted"/>
<evidence type="ECO:0000313" key="2">
    <source>
        <dbReference type="Proteomes" id="UP001151760"/>
    </source>
</evidence>